<evidence type="ECO:0000313" key="3">
    <source>
        <dbReference type="Proteomes" id="UP000316096"/>
    </source>
</evidence>
<evidence type="ECO:0000313" key="2">
    <source>
        <dbReference type="EMBL" id="TQL95372.1"/>
    </source>
</evidence>
<evidence type="ECO:0000256" key="1">
    <source>
        <dbReference type="SAM" id="MobiDB-lite"/>
    </source>
</evidence>
<feature type="region of interest" description="Disordered" evidence="1">
    <location>
        <begin position="1"/>
        <end position="23"/>
    </location>
</feature>
<accession>A0A543CE44</accession>
<proteinExistence type="predicted"/>
<reference evidence="2 3" key="1">
    <citation type="submission" date="2019-06" db="EMBL/GenBank/DDBJ databases">
        <title>Sequencing the genomes of 1000 actinobacteria strains.</title>
        <authorList>
            <person name="Klenk H.-P."/>
        </authorList>
    </citation>
    <scope>NUCLEOTIDE SEQUENCE [LARGE SCALE GENOMIC DNA]</scope>
    <source>
        <strain evidence="2 3">DSM 102200</strain>
    </source>
</reference>
<organism evidence="2 3">
    <name type="scientific">Actinoallomurus bryophytorum</name>
    <dbReference type="NCBI Taxonomy" id="1490222"/>
    <lineage>
        <taxon>Bacteria</taxon>
        <taxon>Bacillati</taxon>
        <taxon>Actinomycetota</taxon>
        <taxon>Actinomycetes</taxon>
        <taxon>Streptosporangiales</taxon>
        <taxon>Thermomonosporaceae</taxon>
        <taxon>Actinoallomurus</taxon>
    </lineage>
</organism>
<protein>
    <submittedName>
        <fullName evidence="2">Uncharacterized protein</fullName>
    </submittedName>
</protein>
<dbReference type="RefSeq" id="WP_141953485.1">
    <property type="nucleotide sequence ID" value="NZ_VFOZ01000001.1"/>
</dbReference>
<comment type="caution">
    <text evidence="2">The sequence shown here is derived from an EMBL/GenBank/DDBJ whole genome shotgun (WGS) entry which is preliminary data.</text>
</comment>
<dbReference type="AlphaFoldDB" id="A0A543CE44"/>
<dbReference type="Proteomes" id="UP000316096">
    <property type="component" value="Unassembled WGS sequence"/>
</dbReference>
<name>A0A543CE44_9ACTN</name>
<sequence>MKFEIVEQAGGSPSADDLVDNGNLPTEIQISADPIQGLKAGTTRLVSGVRGEAQQIADCVAEVTGLAAQATGMRLGRYAPVAAARPPVSFRAGRFGAHIERPAAGPTD</sequence>
<gene>
    <name evidence="2" type="ORF">FB559_0875</name>
</gene>
<keyword evidence="3" id="KW-1185">Reference proteome</keyword>
<dbReference type="EMBL" id="VFOZ01000001">
    <property type="protein sequence ID" value="TQL95372.1"/>
    <property type="molecule type" value="Genomic_DNA"/>
</dbReference>